<evidence type="ECO:0000256" key="2">
    <source>
        <dbReference type="ARBA" id="ARBA00022801"/>
    </source>
</evidence>
<dbReference type="GO" id="GO:0005975">
    <property type="term" value="P:carbohydrate metabolic process"/>
    <property type="evidence" value="ECO:0007669"/>
    <property type="project" value="InterPro"/>
</dbReference>
<dbReference type="Proteomes" id="UP001165160">
    <property type="component" value="Unassembled WGS sequence"/>
</dbReference>
<dbReference type="Gene3D" id="2.115.10.20">
    <property type="entry name" value="Glycosyl hydrolase domain, family 43"/>
    <property type="match status" value="1"/>
</dbReference>
<organism evidence="8 9">
    <name type="scientific">Triparma verrucosa</name>
    <dbReference type="NCBI Taxonomy" id="1606542"/>
    <lineage>
        <taxon>Eukaryota</taxon>
        <taxon>Sar</taxon>
        <taxon>Stramenopiles</taxon>
        <taxon>Ochrophyta</taxon>
        <taxon>Bolidophyceae</taxon>
        <taxon>Parmales</taxon>
        <taxon>Triparmaceae</taxon>
        <taxon>Triparma</taxon>
    </lineage>
</organism>
<dbReference type="InterPro" id="IPR013148">
    <property type="entry name" value="Glyco_hydro_32_N"/>
</dbReference>
<protein>
    <submittedName>
        <fullName evidence="8">Uncharacterized protein</fullName>
    </submittedName>
</protein>
<dbReference type="Pfam" id="PF08244">
    <property type="entry name" value="Glyco_hydro_32C"/>
    <property type="match status" value="1"/>
</dbReference>
<sequence>MHIALSRIVLIIWVIPVAQAIFTYNYLNTTYQPIYHTPGVGSIGYSGDPNGMMYRADTGLYHMFWQCKYDAYTSPTYWCHGSSPDLAKWTRLPVNTAMSFSGGATQLDDGDVKMMFKDVTKNAGFYTASPANLTDPMLKVWVEAENATAFSGATDPSAGWKKADGGGYYAVAGEPGSAHLWESDENFENWNDTGRDLTTFTWDRDDSTPRDPNFWRDEESNLYVFEGGMKMAYFSGSDFYSIGTYDESSGTFEVVEDFHQPLDFGGDVWASETFLDKEGKAVTSAWILESDCEINAWPPPCEHVTDRGWFGIHSLPRTSKVETRFGSHRLVFEPHEGLKNLRTGELERLTVANGSPTTLSTKSRSFELLLNLPAGTSTVSASVLASSSLSEYTKVGLQPSTSFPGELTAVSPTHKSLLTCGPAGNTTSSSPSTCLSTCSNFPSCTSWTFIPSLPQNCQLNCGSTLPILASSSKSTFGNNLGRDPSLSTSGLLSPSWKYAYIDRSKSSTTSKPGKFPYATLVHSPTSLRIFVDVSVVELYVDGDVISSRVYPDDEHSEYVIVEGEGVKVELNVMGSSF</sequence>
<evidence type="ECO:0000313" key="8">
    <source>
        <dbReference type="EMBL" id="GMH86120.1"/>
    </source>
</evidence>
<evidence type="ECO:0000259" key="7">
    <source>
        <dbReference type="Pfam" id="PF08244"/>
    </source>
</evidence>
<dbReference type="EMBL" id="BRXX01000056">
    <property type="protein sequence ID" value="GMH86120.1"/>
    <property type="molecule type" value="Genomic_DNA"/>
</dbReference>
<reference evidence="9" key="1">
    <citation type="journal article" date="2023" name="Commun. Biol.">
        <title>Genome analysis of Parmales, the sister group of diatoms, reveals the evolutionary specialization of diatoms from phago-mixotrophs to photoautotrophs.</title>
        <authorList>
            <person name="Ban H."/>
            <person name="Sato S."/>
            <person name="Yoshikawa S."/>
            <person name="Yamada K."/>
            <person name="Nakamura Y."/>
            <person name="Ichinomiya M."/>
            <person name="Sato N."/>
            <person name="Blanc-Mathieu R."/>
            <person name="Endo H."/>
            <person name="Kuwata A."/>
            <person name="Ogata H."/>
        </authorList>
    </citation>
    <scope>NUCLEOTIDE SEQUENCE [LARGE SCALE GENOMIC DNA]</scope>
    <source>
        <strain evidence="9">NIES 3699</strain>
    </source>
</reference>
<keyword evidence="2 4" id="KW-0378">Hydrolase</keyword>
<evidence type="ECO:0000259" key="6">
    <source>
        <dbReference type="Pfam" id="PF00251"/>
    </source>
</evidence>
<comment type="caution">
    <text evidence="8">The sequence shown here is derived from an EMBL/GenBank/DDBJ whole genome shotgun (WGS) entry which is preliminary data.</text>
</comment>
<dbReference type="Gene3D" id="2.60.120.560">
    <property type="entry name" value="Exo-inulinase, domain 1"/>
    <property type="match status" value="1"/>
</dbReference>
<accession>A0A9W7EQC4</accession>
<feature type="signal peptide" evidence="5">
    <location>
        <begin position="1"/>
        <end position="20"/>
    </location>
</feature>
<dbReference type="InterPro" id="IPR050551">
    <property type="entry name" value="Fructan_Metab_Enzymes"/>
</dbReference>
<dbReference type="GO" id="GO:0004553">
    <property type="term" value="F:hydrolase activity, hydrolyzing O-glycosyl compounds"/>
    <property type="evidence" value="ECO:0007669"/>
    <property type="project" value="InterPro"/>
</dbReference>
<dbReference type="SUPFAM" id="SSF49899">
    <property type="entry name" value="Concanavalin A-like lectins/glucanases"/>
    <property type="match status" value="1"/>
</dbReference>
<dbReference type="PANTHER" id="PTHR31953">
    <property type="entry name" value="BETA-FRUCTOFURANOSIDASE, INSOLUBLE ISOENZYME CWINV1-RELATED"/>
    <property type="match status" value="1"/>
</dbReference>
<evidence type="ECO:0000256" key="5">
    <source>
        <dbReference type="SAM" id="SignalP"/>
    </source>
</evidence>
<keyword evidence="5" id="KW-0732">Signal</keyword>
<dbReference type="SUPFAM" id="SSF75005">
    <property type="entry name" value="Arabinanase/levansucrase/invertase"/>
    <property type="match status" value="1"/>
</dbReference>
<proteinExistence type="inferred from homology"/>
<keyword evidence="3 4" id="KW-0326">Glycosidase</keyword>
<dbReference type="SMART" id="SM00640">
    <property type="entry name" value="Glyco_32"/>
    <property type="match status" value="1"/>
</dbReference>
<dbReference type="Pfam" id="PF00251">
    <property type="entry name" value="Glyco_hydro_32N"/>
    <property type="match status" value="1"/>
</dbReference>
<keyword evidence="9" id="KW-1185">Reference proteome</keyword>
<evidence type="ECO:0000256" key="1">
    <source>
        <dbReference type="ARBA" id="ARBA00009902"/>
    </source>
</evidence>
<feature type="domain" description="Glycosyl hydrolase family 32 C-terminal" evidence="7">
    <location>
        <begin position="340"/>
        <end position="565"/>
    </location>
</feature>
<dbReference type="InterPro" id="IPR001362">
    <property type="entry name" value="Glyco_hydro_32"/>
</dbReference>
<dbReference type="AlphaFoldDB" id="A0A9W7EQC4"/>
<comment type="similarity">
    <text evidence="1 4">Belongs to the glycosyl hydrolase 32 family.</text>
</comment>
<feature type="chain" id="PRO_5040991785" evidence="5">
    <location>
        <begin position="21"/>
        <end position="577"/>
    </location>
</feature>
<evidence type="ECO:0000256" key="3">
    <source>
        <dbReference type="ARBA" id="ARBA00023295"/>
    </source>
</evidence>
<gene>
    <name evidence="8" type="ORF">TrVE_jg4442</name>
</gene>
<dbReference type="InterPro" id="IPR013189">
    <property type="entry name" value="Glyco_hydro_32_C"/>
</dbReference>
<evidence type="ECO:0000313" key="9">
    <source>
        <dbReference type="Proteomes" id="UP001165160"/>
    </source>
</evidence>
<dbReference type="InterPro" id="IPR023296">
    <property type="entry name" value="Glyco_hydro_beta-prop_sf"/>
</dbReference>
<dbReference type="InterPro" id="IPR013320">
    <property type="entry name" value="ConA-like_dom_sf"/>
</dbReference>
<feature type="domain" description="Glycosyl hydrolase family 32 N-terminal" evidence="6">
    <location>
        <begin position="44"/>
        <end position="334"/>
    </location>
</feature>
<evidence type="ECO:0000256" key="4">
    <source>
        <dbReference type="RuleBase" id="RU362110"/>
    </source>
</evidence>
<name>A0A9W7EQC4_9STRA</name>